<dbReference type="Proteomes" id="UP000014500">
    <property type="component" value="Unassembled WGS sequence"/>
</dbReference>
<protein>
    <recommendedName>
        <fullName evidence="1">LolA-like domain-containing protein</fullName>
    </recommendedName>
</protein>
<dbReference type="EMBL" id="JH430316">
    <property type="status" value="NOT_ANNOTATED_CDS"/>
    <property type="molecule type" value="Genomic_DNA"/>
</dbReference>
<keyword evidence="3" id="KW-1185">Reference proteome</keyword>
<dbReference type="AlphaFoldDB" id="T1IJN4"/>
<proteinExistence type="predicted"/>
<evidence type="ECO:0000259" key="1">
    <source>
        <dbReference type="Pfam" id="PF25898"/>
    </source>
</evidence>
<accession>T1IJN4</accession>
<dbReference type="HOGENOM" id="CLU_302352_0_0_1"/>
<dbReference type="Gene3D" id="3.50.4.10">
    <property type="entry name" value="Hepatocyte Growth Factor"/>
    <property type="match status" value="1"/>
</dbReference>
<reference evidence="3" key="1">
    <citation type="submission" date="2011-05" db="EMBL/GenBank/DDBJ databases">
        <authorList>
            <person name="Richards S.R."/>
            <person name="Qu J."/>
            <person name="Jiang H."/>
            <person name="Jhangiani S.N."/>
            <person name="Agravi P."/>
            <person name="Goodspeed R."/>
            <person name="Gross S."/>
            <person name="Mandapat C."/>
            <person name="Jackson L."/>
            <person name="Mathew T."/>
            <person name="Pu L."/>
            <person name="Thornton R."/>
            <person name="Saada N."/>
            <person name="Wilczek-Boney K.B."/>
            <person name="Lee S."/>
            <person name="Kovar C."/>
            <person name="Wu Y."/>
            <person name="Scherer S.E."/>
            <person name="Worley K.C."/>
            <person name="Muzny D.M."/>
            <person name="Gibbs R."/>
        </authorList>
    </citation>
    <scope>NUCLEOTIDE SEQUENCE</scope>
    <source>
        <strain evidence="3">Brora</strain>
    </source>
</reference>
<feature type="domain" description="LolA-like" evidence="1">
    <location>
        <begin position="535"/>
        <end position="725"/>
    </location>
</feature>
<name>T1IJN4_STRMM</name>
<evidence type="ECO:0000313" key="2">
    <source>
        <dbReference type="EnsemblMetazoa" id="SMAR001104-PA"/>
    </source>
</evidence>
<evidence type="ECO:0000313" key="3">
    <source>
        <dbReference type="Proteomes" id="UP000014500"/>
    </source>
</evidence>
<feature type="domain" description="LolA-like" evidence="1">
    <location>
        <begin position="25"/>
        <end position="124"/>
    </location>
</feature>
<dbReference type="PANTHER" id="PTHR36902:SF1">
    <property type="entry name" value="ENRICHED IN SURFACE-LABELED PROTEOME PROTEIN 9"/>
    <property type="match status" value="1"/>
</dbReference>
<sequence>MIDSNTGVCKPLPLQEIDQGSTTSLLLFDNDDIASFKYIGNRSCWQGNCEVWSGVKDGFMYNLYLKHLKQNIDGGLLDSQYIPIQLNINWNGISQEESSMFREYYYNFEAGFPAWEKFDVSNCYKETHKLRFQITFQGSFFGIASIPDFERNVRLQIMQLTQIPEMRMHKFRVDNMLNEFVVVTLTILEDPRLAQEFLRMYRPLPGKSIKDASTRYTDITYDVTATECAKNCFLDPAGCIDFEMCKPFPGTKYKSVCHVLEPKLSTFDEKPEFVENIDCDHYRLIGVHTDFKFDYFNATNDTSNLSAGGYGSGSMAALAIPMLLIAAAVGAGAMLPVLLLCISWSAVLCQNPPKLPEIPDEISISFISTIGKGTDTQEVSVGEIYYSKTLNKGAVVIKRKDDVEHLVFNYNTNELLVISEKDDNLCEFLDIPLLVDGNYNPEVLVSMLTNGSLKFVANETTFGDIPGNLWQGNTEGFGNTIKVTYNELNWTFSSPYTTNMNRPLSLIGINKENAVVSYYFLSTTNSVPHEAFMPPRGAFCRPFADAKQGGPTLPPAFRLDAEIYEGKIGYGSKVFYYEDAKVLREDIISAHQKHQSAIIDRNYGVVYRIDVDTGACAASPLFPKDGESKAGLLVFDNADIASFRYMGNRSCWLGDCEVWTGAKDLYMYNLYLKHSTQNQNDFIPIQLNINHNGTHQEESSMYRQYYYNFEAGYPPWEKFDVTNCYMETLRLRFQITFQGSYLGIASIPDFERSVRLAIMKLTKIPEMRMHEFRVDNMLNEFVVVTLTLLEDPRQARIKVSTSDRDLPSQNSRYSVYFQIEDAIYSDQFKVETQGQDGKPIVFLATDSTYSIMSTKNIDGKGASLVKFKIWGNMRITTTSADTLIEGVTVDACARECDSERHSTCNMFMHCKDSQQCVMSESMYQERSDKHFGSNCDLFQREFAYDYRVYPGARLQIDRTTDSSVTDETLESCFSICRKKLMGPHVIP</sequence>
<dbReference type="PhylomeDB" id="T1IJN4"/>
<organism evidence="2 3">
    <name type="scientific">Strigamia maritima</name>
    <name type="common">European centipede</name>
    <name type="synonym">Geophilus maritimus</name>
    <dbReference type="NCBI Taxonomy" id="126957"/>
    <lineage>
        <taxon>Eukaryota</taxon>
        <taxon>Metazoa</taxon>
        <taxon>Ecdysozoa</taxon>
        <taxon>Arthropoda</taxon>
        <taxon>Myriapoda</taxon>
        <taxon>Chilopoda</taxon>
        <taxon>Pleurostigmophora</taxon>
        <taxon>Geophilomorpha</taxon>
        <taxon>Linotaeniidae</taxon>
        <taxon>Strigamia</taxon>
    </lineage>
</organism>
<dbReference type="EnsemblMetazoa" id="SMAR001104-RA">
    <property type="protein sequence ID" value="SMAR001104-PA"/>
    <property type="gene ID" value="SMAR001104"/>
</dbReference>
<dbReference type="Pfam" id="PF25898">
    <property type="entry name" value="LolA_2nd_metazoa"/>
    <property type="match status" value="2"/>
</dbReference>
<dbReference type="PANTHER" id="PTHR36902">
    <property type="entry name" value="ENRICHED IN SURFACE-LABELED PROTEOME PROTEIN 9"/>
    <property type="match status" value="1"/>
</dbReference>
<dbReference type="InterPro" id="IPR058831">
    <property type="entry name" value="LolA-like_dom_2nd"/>
</dbReference>
<dbReference type="OMA" id="IPEMRMH"/>
<reference evidence="2" key="2">
    <citation type="submission" date="2015-02" db="UniProtKB">
        <authorList>
            <consortium name="EnsemblMetazoa"/>
        </authorList>
    </citation>
    <scope>IDENTIFICATION</scope>
</reference>